<accession>A0A0M0G0B4</accession>
<protein>
    <submittedName>
        <fullName evidence="1">Uncharacterized protein</fullName>
    </submittedName>
</protein>
<dbReference type="Proteomes" id="UP000037405">
    <property type="component" value="Unassembled WGS sequence"/>
</dbReference>
<dbReference type="STRING" id="189381.GCA_900166615_00446"/>
<comment type="caution">
    <text evidence="1">The sequence shown here is derived from an EMBL/GenBank/DDBJ whole genome shotgun (WGS) entry which is preliminary data.</text>
</comment>
<evidence type="ECO:0000313" key="1">
    <source>
        <dbReference type="EMBL" id="KON82916.1"/>
    </source>
</evidence>
<dbReference type="AlphaFoldDB" id="A0A0M0G0B4"/>
<evidence type="ECO:0000313" key="2">
    <source>
        <dbReference type="Proteomes" id="UP000037405"/>
    </source>
</evidence>
<reference evidence="2" key="1">
    <citation type="submission" date="2015-07" db="EMBL/GenBank/DDBJ databases">
        <title>Fjat-14235 jcm11544.</title>
        <authorList>
            <person name="Liu B."/>
            <person name="Wang J."/>
            <person name="Zhu Y."/>
            <person name="Liu G."/>
            <person name="Chen Q."/>
            <person name="Chen Z."/>
            <person name="Lan J."/>
            <person name="Che J."/>
            <person name="Ge C."/>
            <person name="Shi H."/>
            <person name="Pan Z."/>
            <person name="Liu X."/>
        </authorList>
    </citation>
    <scope>NUCLEOTIDE SEQUENCE [LARGE SCALE GENOMIC DNA]</scope>
    <source>
        <strain evidence="2">JCM 11544</strain>
    </source>
</reference>
<dbReference type="EMBL" id="LGUE01000008">
    <property type="protein sequence ID" value="KON82916.1"/>
    <property type="molecule type" value="Genomic_DNA"/>
</dbReference>
<name>A0A0M0G0B4_9BACI</name>
<dbReference type="OrthoDB" id="2635740at2"/>
<organism evidence="1 2">
    <name type="scientific">Rossellomorea marisflavi</name>
    <dbReference type="NCBI Taxonomy" id="189381"/>
    <lineage>
        <taxon>Bacteria</taxon>
        <taxon>Bacillati</taxon>
        <taxon>Bacillota</taxon>
        <taxon>Bacilli</taxon>
        <taxon>Bacillales</taxon>
        <taxon>Bacillaceae</taxon>
        <taxon>Rossellomorea</taxon>
    </lineage>
</organism>
<dbReference type="RefSeq" id="WP_053429567.1">
    <property type="nucleotide sequence ID" value="NZ_LGUE01000008.1"/>
</dbReference>
<sequence length="109" mass="12612">MGYDPLIKALKDHRKSTIVMEWENGLKVSGKLDTIFETDNGYEDDDVNFKEYDSAIFRVDNILSEPHDVDNVIYKWLANHKGDLIEVSLYNDCPSILKLTNGVTIWKYL</sequence>
<keyword evidence="2" id="KW-1185">Reference proteome</keyword>
<gene>
    <name evidence="1" type="ORF">AF331_18910</name>
</gene>
<proteinExistence type="predicted"/>
<dbReference type="PATRIC" id="fig|189381.12.peg.3289"/>